<reference evidence="2 3" key="1">
    <citation type="submission" date="2017-03" db="EMBL/GenBank/DDBJ databases">
        <title>Genome sequence of Geothermobacter sp. EPR-M, Deep-Sea Iron Reducer.</title>
        <authorList>
            <person name="Tully B."/>
            <person name="Savalia P."/>
            <person name="Abuyen K."/>
            <person name="Baughan C."/>
            <person name="Romero E."/>
            <person name="Ronkowski C."/>
            <person name="Torres B."/>
            <person name="Tremblay J."/>
            <person name="Trujillo A."/>
            <person name="Tyler M."/>
            <person name="Perez-Rodriguez I."/>
            <person name="Amend J."/>
        </authorList>
    </citation>
    <scope>NUCLEOTIDE SEQUENCE [LARGE SCALE GENOMIC DNA]</scope>
    <source>
        <strain evidence="2 3">EPR-M</strain>
    </source>
</reference>
<dbReference type="OrthoDB" id="5516057at2"/>
<evidence type="ECO:0000313" key="3">
    <source>
        <dbReference type="Proteomes" id="UP000193136"/>
    </source>
</evidence>
<protein>
    <recommendedName>
        <fullName evidence="1">Thioredoxin domain-containing protein</fullName>
    </recommendedName>
</protein>
<dbReference type="InterPro" id="IPR036249">
    <property type="entry name" value="Thioredoxin-like_sf"/>
</dbReference>
<keyword evidence="3" id="KW-1185">Reference proteome</keyword>
<dbReference type="Gene3D" id="3.40.30.10">
    <property type="entry name" value="Glutaredoxin"/>
    <property type="match status" value="1"/>
</dbReference>
<gene>
    <name evidence="2" type="ORF">B5V00_11965</name>
</gene>
<dbReference type="InterPro" id="IPR013766">
    <property type="entry name" value="Thioredoxin_domain"/>
</dbReference>
<evidence type="ECO:0000313" key="2">
    <source>
        <dbReference type="EMBL" id="ORJ58559.1"/>
    </source>
</evidence>
<evidence type="ECO:0000259" key="1">
    <source>
        <dbReference type="PROSITE" id="PS51352"/>
    </source>
</evidence>
<dbReference type="STRING" id="1969733.B5V00_11965"/>
<name>A0A1X0Y0B3_9BACT</name>
<dbReference type="EMBL" id="NAAD01000015">
    <property type="protein sequence ID" value="ORJ58559.1"/>
    <property type="molecule type" value="Genomic_DNA"/>
</dbReference>
<proteinExistence type="predicted"/>
<dbReference type="SUPFAM" id="SSF52833">
    <property type="entry name" value="Thioredoxin-like"/>
    <property type="match status" value="1"/>
</dbReference>
<comment type="caution">
    <text evidence="2">The sequence shown here is derived from an EMBL/GenBank/DDBJ whole genome shotgun (WGS) entry which is preliminary data.</text>
</comment>
<organism evidence="2 3">
    <name type="scientific">Geothermobacter hydrogeniphilus</name>
    <dbReference type="NCBI Taxonomy" id="1969733"/>
    <lineage>
        <taxon>Bacteria</taxon>
        <taxon>Pseudomonadati</taxon>
        <taxon>Thermodesulfobacteriota</taxon>
        <taxon>Desulfuromonadia</taxon>
        <taxon>Desulfuromonadales</taxon>
        <taxon>Geothermobacteraceae</taxon>
        <taxon>Geothermobacter</taxon>
    </lineage>
</organism>
<dbReference type="Proteomes" id="UP000193136">
    <property type="component" value="Unassembled WGS sequence"/>
</dbReference>
<feature type="domain" description="Thioredoxin" evidence="1">
    <location>
        <begin position="21"/>
        <end position="182"/>
    </location>
</feature>
<sequence>MMLQILLLILLIPVNLLAQPIDIGEPFPELPLKAPATDAQRSYLGIGEQDHFRLSDIPSEVVLVEVLNVLCPHCQKQTAPYNRLFEMIEKDPQTRGRVKMLGIAVANSPAQIEDFVTVYDVAYPVIADSDFSLHMAIRGGPTPLSIYVRQAGPGQPGMVAGSHLGEDRDLPPLFAYLKELISMRAADFKGLADPPQPVYPPPLRMSESRLRQRIQKGFSRLGRMRELHQLQLPSRDRVYAAMVDGRPLYAAVISRRAICDVCHNVHFLAFFNLEGKLLAFETLHLTRYGNELWDEQEVEQMRRRVVGGQLGRGWTFDPEVDAVSSATMTSAIIFDSLRRGSKLLEEIRRAEAH</sequence>
<dbReference type="PROSITE" id="PS51352">
    <property type="entry name" value="THIOREDOXIN_2"/>
    <property type="match status" value="1"/>
</dbReference>
<accession>A0A1X0Y0B3</accession>
<dbReference type="AlphaFoldDB" id="A0A1X0Y0B3"/>